<organism evidence="1 2">
    <name type="scientific">Mycena citricolor</name>
    <dbReference type="NCBI Taxonomy" id="2018698"/>
    <lineage>
        <taxon>Eukaryota</taxon>
        <taxon>Fungi</taxon>
        <taxon>Dikarya</taxon>
        <taxon>Basidiomycota</taxon>
        <taxon>Agaricomycotina</taxon>
        <taxon>Agaricomycetes</taxon>
        <taxon>Agaricomycetidae</taxon>
        <taxon>Agaricales</taxon>
        <taxon>Marasmiineae</taxon>
        <taxon>Mycenaceae</taxon>
        <taxon>Mycena</taxon>
    </lineage>
</organism>
<protein>
    <submittedName>
        <fullName evidence="1">Uncharacterized protein</fullName>
    </submittedName>
</protein>
<dbReference type="AlphaFoldDB" id="A0AAD2HN18"/>
<accession>A0AAD2HN18</accession>
<evidence type="ECO:0000313" key="1">
    <source>
        <dbReference type="EMBL" id="CAK5278415.1"/>
    </source>
</evidence>
<proteinExistence type="predicted"/>
<sequence length="68" mass="7457">MMPTGERPNKWGTGTIMPTGTFERAVRAPKGRAVDLQREETYADDESEAHQNTAVLVLVIGFALGRVL</sequence>
<gene>
    <name evidence="1" type="ORF">MYCIT1_LOCUS27750</name>
</gene>
<evidence type="ECO:0000313" key="2">
    <source>
        <dbReference type="Proteomes" id="UP001295794"/>
    </source>
</evidence>
<keyword evidence="2" id="KW-1185">Reference proteome</keyword>
<reference evidence="1" key="1">
    <citation type="submission" date="2023-11" db="EMBL/GenBank/DDBJ databases">
        <authorList>
            <person name="De Vega J J."/>
            <person name="De Vega J J."/>
        </authorList>
    </citation>
    <scope>NUCLEOTIDE SEQUENCE</scope>
</reference>
<comment type="caution">
    <text evidence="1">The sequence shown here is derived from an EMBL/GenBank/DDBJ whole genome shotgun (WGS) entry which is preliminary data.</text>
</comment>
<dbReference type="Proteomes" id="UP001295794">
    <property type="component" value="Unassembled WGS sequence"/>
</dbReference>
<name>A0AAD2HN18_9AGAR</name>
<dbReference type="EMBL" id="CAVNYO010000421">
    <property type="protein sequence ID" value="CAK5278415.1"/>
    <property type="molecule type" value="Genomic_DNA"/>
</dbReference>